<feature type="region of interest" description="Disordered" evidence="1">
    <location>
        <begin position="1"/>
        <end position="23"/>
    </location>
</feature>
<organism evidence="2 3">
    <name type="scientific">Solanum commersonii</name>
    <name type="common">Commerson's wild potato</name>
    <name type="synonym">Commerson's nightshade</name>
    <dbReference type="NCBI Taxonomy" id="4109"/>
    <lineage>
        <taxon>Eukaryota</taxon>
        <taxon>Viridiplantae</taxon>
        <taxon>Streptophyta</taxon>
        <taxon>Embryophyta</taxon>
        <taxon>Tracheophyta</taxon>
        <taxon>Spermatophyta</taxon>
        <taxon>Magnoliopsida</taxon>
        <taxon>eudicotyledons</taxon>
        <taxon>Gunneridae</taxon>
        <taxon>Pentapetalae</taxon>
        <taxon>asterids</taxon>
        <taxon>lamiids</taxon>
        <taxon>Solanales</taxon>
        <taxon>Solanaceae</taxon>
        <taxon>Solanoideae</taxon>
        <taxon>Solaneae</taxon>
        <taxon>Solanum</taxon>
    </lineage>
</organism>
<comment type="caution">
    <text evidence="2">The sequence shown here is derived from an EMBL/GenBank/DDBJ whole genome shotgun (WGS) entry which is preliminary data.</text>
</comment>
<reference evidence="2 3" key="1">
    <citation type="submission" date="2020-09" db="EMBL/GenBank/DDBJ databases">
        <title>De no assembly of potato wild relative species, Solanum commersonii.</title>
        <authorList>
            <person name="Cho K."/>
        </authorList>
    </citation>
    <scope>NUCLEOTIDE SEQUENCE [LARGE SCALE GENOMIC DNA]</scope>
    <source>
        <strain evidence="2">LZ3.2</strain>
        <tissue evidence="2">Leaf</tissue>
    </source>
</reference>
<keyword evidence="3" id="KW-1185">Reference proteome</keyword>
<sequence>MMPDMVPNAMFTSKSGPSSHKPRRPYNPNAFCDFCNIKGHKRTECNKLLKYDFCHKTGHLKVNCFRLIGYPADYKGKREVVVAGNSTYDAGPIPQHYQSDKPESTQPCHAQMQSSYHTQMPQMQSPYHTPMQFPYPP</sequence>
<dbReference type="Proteomes" id="UP000824120">
    <property type="component" value="Chromosome 9"/>
</dbReference>
<evidence type="ECO:0000313" key="2">
    <source>
        <dbReference type="EMBL" id="KAG5585121.1"/>
    </source>
</evidence>
<dbReference type="EMBL" id="JACXVP010000009">
    <property type="protein sequence ID" value="KAG5585121.1"/>
    <property type="molecule type" value="Genomic_DNA"/>
</dbReference>
<dbReference type="OrthoDB" id="1304282at2759"/>
<proteinExistence type="predicted"/>
<protein>
    <submittedName>
        <fullName evidence="2">Uncharacterized protein</fullName>
    </submittedName>
</protein>
<name>A0A9J5X9V1_SOLCO</name>
<evidence type="ECO:0000313" key="3">
    <source>
        <dbReference type="Proteomes" id="UP000824120"/>
    </source>
</evidence>
<accession>A0A9J5X9V1</accession>
<evidence type="ECO:0000256" key="1">
    <source>
        <dbReference type="SAM" id="MobiDB-lite"/>
    </source>
</evidence>
<gene>
    <name evidence="2" type="ORF">H5410_045555</name>
</gene>
<dbReference type="AlphaFoldDB" id="A0A9J5X9V1"/>